<dbReference type="GO" id="GO:0008270">
    <property type="term" value="F:zinc ion binding"/>
    <property type="evidence" value="ECO:0007669"/>
    <property type="project" value="UniProtKB-UniRule"/>
</dbReference>
<protein>
    <recommendedName>
        <fullName evidence="2 8">Thymidine kinase</fullName>
        <ecNumber evidence="2 8">2.7.1.21</ecNumber>
    </recommendedName>
</protein>
<evidence type="ECO:0000313" key="14">
    <source>
        <dbReference type="Proteomes" id="UP000176967"/>
    </source>
</evidence>
<proteinExistence type="inferred from homology"/>
<dbReference type="HAMAP" id="MF_00124">
    <property type="entry name" value="Thymidine_kinase"/>
    <property type="match status" value="1"/>
</dbReference>
<dbReference type="EC" id="2.7.1.21" evidence="2 8"/>
<dbReference type="PANTHER" id="PTHR11441:SF0">
    <property type="entry name" value="THYMIDINE KINASE, CYTOSOLIC"/>
    <property type="match status" value="1"/>
</dbReference>
<keyword evidence="4 8" id="KW-0808">Transferase</keyword>
<feature type="binding site" evidence="8">
    <location>
        <begin position="14"/>
        <end position="21"/>
    </location>
    <ligand>
        <name>ATP</name>
        <dbReference type="ChEBI" id="CHEBI:30616"/>
    </ligand>
</feature>
<dbReference type="GO" id="GO:0005829">
    <property type="term" value="C:cytosol"/>
    <property type="evidence" value="ECO:0007669"/>
    <property type="project" value="TreeGrafter"/>
</dbReference>
<keyword evidence="8" id="KW-0862">Zinc</keyword>
<keyword evidence="6 8" id="KW-0418">Kinase</keyword>
<dbReference type="STRING" id="1802628.A2890_00695"/>
<dbReference type="Proteomes" id="UP000176967">
    <property type="component" value="Unassembled WGS sequence"/>
</dbReference>
<dbReference type="PIRSF" id="PIRSF035805">
    <property type="entry name" value="TK_cell"/>
    <property type="match status" value="1"/>
</dbReference>
<dbReference type="Gene3D" id="3.30.60.20">
    <property type="match status" value="1"/>
</dbReference>
<comment type="similarity">
    <text evidence="1 8 12">Belongs to the thymidine kinase family.</text>
</comment>
<sequence length="192" mass="21353">MGRKRRTGLHVYCGCMFSGKTTRLVGDLKTRVKHAGQKVQAFSPVVDTRSGIGKIVAKNGDFFLSQTVSRAEDILDLIKDETDMVAIDEAQFFDEEIIEVCRRLMRRHEVYVAGLDTDFRGEPFGPMPALLAIATQVDKLTGFCTVCGENAHCTQRLVNGEPAHYDDPIVLPGGTAEGYEARCLLHHKVRRD</sequence>
<evidence type="ECO:0000256" key="7">
    <source>
        <dbReference type="ARBA" id="ARBA00022840"/>
    </source>
</evidence>
<keyword evidence="3 8" id="KW-0237">DNA synthesis</keyword>
<keyword evidence="7 8" id="KW-0067">ATP-binding</keyword>
<dbReference type="GO" id="GO:0046104">
    <property type="term" value="P:thymidine metabolic process"/>
    <property type="evidence" value="ECO:0007669"/>
    <property type="project" value="TreeGrafter"/>
</dbReference>
<dbReference type="EMBL" id="MEVL01000023">
    <property type="protein sequence ID" value="OGC60192.1"/>
    <property type="molecule type" value="Genomic_DNA"/>
</dbReference>
<evidence type="ECO:0000256" key="8">
    <source>
        <dbReference type="HAMAP-Rule" id="MF_00124"/>
    </source>
</evidence>
<evidence type="ECO:0000256" key="3">
    <source>
        <dbReference type="ARBA" id="ARBA00022634"/>
    </source>
</evidence>
<evidence type="ECO:0000256" key="1">
    <source>
        <dbReference type="ARBA" id="ARBA00007587"/>
    </source>
</evidence>
<dbReference type="AlphaFoldDB" id="A0A1F4VSL1"/>
<dbReference type="SUPFAM" id="SSF57716">
    <property type="entry name" value="Glucocorticoid receptor-like (DNA-binding domain)"/>
    <property type="match status" value="1"/>
</dbReference>
<evidence type="ECO:0000256" key="4">
    <source>
        <dbReference type="ARBA" id="ARBA00022679"/>
    </source>
</evidence>
<feature type="binding site" evidence="8">
    <location>
        <position position="144"/>
    </location>
    <ligand>
        <name>Zn(2+)</name>
        <dbReference type="ChEBI" id="CHEBI:29105"/>
    </ligand>
</feature>
<feature type="binding site" evidence="8">
    <location>
        <position position="147"/>
    </location>
    <ligand>
        <name>Zn(2+)</name>
        <dbReference type="ChEBI" id="CHEBI:29105"/>
    </ligand>
</feature>
<dbReference type="PANTHER" id="PTHR11441">
    <property type="entry name" value="THYMIDINE KINASE"/>
    <property type="match status" value="1"/>
</dbReference>
<evidence type="ECO:0000313" key="13">
    <source>
        <dbReference type="EMBL" id="OGC60192.1"/>
    </source>
</evidence>
<keyword evidence="8" id="KW-0479">Metal-binding</keyword>
<dbReference type="Gene3D" id="3.40.50.300">
    <property type="entry name" value="P-loop containing nucleotide triphosphate hydrolases"/>
    <property type="match status" value="1"/>
</dbReference>
<feature type="binding site" evidence="8">
    <location>
        <position position="186"/>
    </location>
    <ligand>
        <name>Zn(2+)</name>
        <dbReference type="ChEBI" id="CHEBI:29105"/>
    </ligand>
</feature>
<comment type="subcellular location">
    <subcellularLocation>
        <location evidence="8">Cytoplasm</location>
    </subcellularLocation>
</comment>
<feature type="binding site" evidence="8">
    <location>
        <begin position="88"/>
        <end position="91"/>
    </location>
    <ligand>
        <name>ATP</name>
        <dbReference type="ChEBI" id="CHEBI:30616"/>
    </ligand>
</feature>
<dbReference type="InterPro" id="IPR001267">
    <property type="entry name" value="Thymidine_kinase"/>
</dbReference>
<dbReference type="Pfam" id="PF00265">
    <property type="entry name" value="TK"/>
    <property type="match status" value="1"/>
</dbReference>
<feature type="binding site" evidence="8">
    <location>
        <position position="183"/>
    </location>
    <ligand>
        <name>Zn(2+)</name>
        <dbReference type="ChEBI" id="CHEBI:29105"/>
    </ligand>
</feature>
<organism evidence="13 14">
    <name type="scientific">candidate division WWE3 bacterium RIFCSPLOWO2_01_FULL_53_14</name>
    <dbReference type="NCBI Taxonomy" id="1802628"/>
    <lineage>
        <taxon>Bacteria</taxon>
        <taxon>Katanobacteria</taxon>
    </lineage>
</organism>
<dbReference type="GO" id="GO:0071897">
    <property type="term" value="P:DNA biosynthetic process"/>
    <property type="evidence" value="ECO:0007669"/>
    <property type="project" value="UniProtKB-KW"/>
</dbReference>
<evidence type="ECO:0000256" key="2">
    <source>
        <dbReference type="ARBA" id="ARBA00012118"/>
    </source>
</evidence>
<evidence type="ECO:0000256" key="9">
    <source>
        <dbReference type="PIRSR" id="PIRSR035805-1"/>
    </source>
</evidence>
<comment type="catalytic activity">
    <reaction evidence="8 11">
        <text>thymidine + ATP = dTMP + ADP + H(+)</text>
        <dbReference type="Rhea" id="RHEA:19129"/>
        <dbReference type="ChEBI" id="CHEBI:15378"/>
        <dbReference type="ChEBI" id="CHEBI:17748"/>
        <dbReference type="ChEBI" id="CHEBI:30616"/>
        <dbReference type="ChEBI" id="CHEBI:63528"/>
        <dbReference type="ChEBI" id="CHEBI:456216"/>
        <dbReference type="EC" id="2.7.1.21"/>
    </reaction>
</comment>
<evidence type="ECO:0000256" key="5">
    <source>
        <dbReference type="ARBA" id="ARBA00022741"/>
    </source>
</evidence>
<comment type="caution">
    <text evidence="13">The sequence shown here is derived from an EMBL/GenBank/DDBJ whole genome shotgun (WGS) entry which is preliminary data.</text>
</comment>
<evidence type="ECO:0000256" key="10">
    <source>
        <dbReference type="PIRSR" id="PIRSR035805-2"/>
    </source>
</evidence>
<dbReference type="GO" id="GO:0004797">
    <property type="term" value="F:thymidine kinase activity"/>
    <property type="evidence" value="ECO:0007669"/>
    <property type="project" value="UniProtKB-UniRule"/>
</dbReference>
<comment type="subunit">
    <text evidence="8">Homotetramer.</text>
</comment>
<reference evidence="13 14" key="1">
    <citation type="journal article" date="2016" name="Nat. Commun.">
        <title>Thousands of microbial genomes shed light on interconnected biogeochemical processes in an aquifer system.</title>
        <authorList>
            <person name="Anantharaman K."/>
            <person name="Brown C.T."/>
            <person name="Hug L.A."/>
            <person name="Sharon I."/>
            <person name="Castelle C.J."/>
            <person name="Probst A.J."/>
            <person name="Thomas B.C."/>
            <person name="Singh A."/>
            <person name="Wilkins M.J."/>
            <person name="Karaoz U."/>
            <person name="Brodie E.L."/>
            <person name="Williams K.H."/>
            <person name="Hubbard S.S."/>
            <person name="Banfield J.F."/>
        </authorList>
    </citation>
    <scope>NUCLEOTIDE SEQUENCE [LARGE SCALE GENOMIC DNA]</scope>
</reference>
<evidence type="ECO:0000256" key="12">
    <source>
        <dbReference type="RuleBase" id="RU004165"/>
    </source>
</evidence>
<dbReference type="GO" id="GO:0005524">
    <property type="term" value="F:ATP binding"/>
    <property type="evidence" value="ECO:0007669"/>
    <property type="project" value="UniProtKB-UniRule"/>
</dbReference>
<evidence type="ECO:0000256" key="6">
    <source>
        <dbReference type="ARBA" id="ARBA00022777"/>
    </source>
</evidence>
<name>A0A1F4VSL1_UNCKA</name>
<feature type="binding site" evidence="10">
    <location>
        <begin position="170"/>
        <end position="173"/>
    </location>
    <ligand>
        <name>substrate</name>
    </ligand>
</feature>
<keyword evidence="5 8" id="KW-0547">Nucleotide-binding</keyword>
<accession>A0A1F4VSL1</accession>
<keyword evidence="8" id="KW-0963">Cytoplasm</keyword>
<dbReference type="NCBIfam" id="NF003296">
    <property type="entry name" value="PRK04296.1-1"/>
    <property type="match status" value="1"/>
</dbReference>
<dbReference type="SUPFAM" id="SSF52540">
    <property type="entry name" value="P-loop containing nucleoside triphosphate hydrolases"/>
    <property type="match status" value="1"/>
</dbReference>
<feature type="binding site" evidence="10">
    <location>
        <position position="179"/>
    </location>
    <ligand>
        <name>substrate</name>
    </ligand>
</feature>
<dbReference type="InterPro" id="IPR027417">
    <property type="entry name" value="P-loop_NTPase"/>
</dbReference>
<feature type="active site" description="Proton acceptor" evidence="8 9">
    <location>
        <position position="89"/>
    </location>
</feature>
<gene>
    <name evidence="8" type="primary">tdk</name>
    <name evidence="13" type="ORF">A2890_00695</name>
</gene>
<evidence type="ECO:0000256" key="11">
    <source>
        <dbReference type="RuleBase" id="RU000544"/>
    </source>
</evidence>